<proteinExistence type="predicted"/>
<dbReference type="InterPro" id="IPR023997">
    <property type="entry name" value="TonB-dep_OMP_SusC/RagA_CS"/>
</dbReference>
<dbReference type="NCBIfam" id="TIGR04057">
    <property type="entry name" value="SusC_RagA_signa"/>
    <property type="match status" value="1"/>
</dbReference>
<dbReference type="Pfam" id="PF07715">
    <property type="entry name" value="Plug"/>
    <property type="match status" value="1"/>
</dbReference>
<evidence type="ECO:0000256" key="4">
    <source>
        <dbReference type="ARBA" id="ARBA00023237"/>
    </source>
</evidence>
<dbReference type="SUPFAM" id="SSF49464">
    <property type="entry name" value="Carboxypeptidase regulatory domain-like"/>
    <property type="match status" value="1"/>
</dbReference>
<dbReference type="Pfam" id="PF13715">
    <property type="entry name" value="CarbopepD_reg_2"/>
    <property type="match status" value="1"/>
</dbReference>
<evidence type="ECO:0000259" key="5">
    <source>
        <dbReference type="SMART" id="SM00965"/>
    </source>
</evidence>
<feature type="domain" description="Secretin/TonB short N-terminal" evidence="5">
    <location>
        <begin position="68"/>
        <end position="119"/>
    </location>
</feature>
<keyword evidence="2" id="KW-0813">Transport</keyword>
<evidence type="ECO:0000256" key="2">
    <source>
        <dbReference type="ARBA" id="ARBA00022448"/>
    </source>
</evidence>
<keyword evidence="3" id="KW-0472">Membrane</keyword>
<evidence type="ECO:0000256" key="1">
    <source>
        <dbReference type="ARBA" id="ARBA00004442"/>
    </source>
</evidence>
<evidence type="ECO:0000256" key="3">
    <source>
        <dbReference type="ARBA" id="ARBA00023136"/>
    </source>
</evidence>
<dbReference type="InterPro" id="IPR011662">
    <property type="entry name" value="Secretin/TonB_short_N"/>
</dbReference>
<dbReference type="Gene3D" id="2.40.170.20">
    <property type="entry name" value="TonB-dependent receptor, beta-barrel domain"/>
    <property type="match status" value="1"/>
</dbReference>
<dbReference type="EMBL" id="FWXT01000001">
    <property type="protein sequence ID" value="SMC55093.1"/>
    <property type="molecule type" value="Genomic_DNA"/>
</dbReference>
<dbReference type="Pfam" id="PF07660">
    <property type="entry name" value="STN"/>
    <property type="match status" value="1"/>
</dbReference>
<dbReference type="Gene3D" id="2.60.40.1120">
    <property type="entry name" value="Carboxypeptidase-like, regulatory domain"/>
    <property type="match status" value="1"/>
</dbReference>
<dbReference type="InterPro" id="IPR008969">
    <property type="entry name" value="CarboxyPept-like_regulatory"/>
</dbReference>
<dbReference type="AlphaFoldDB" id="A0A1W2A3E3"/>
<dbReference type="STRING" id="151894.SAMN04488524_1193"/>
<protein>
    <submittedName>
        <fullName evidence="6">TonB-linked outer membrane protein, SusC/RagA family</fullName>
    </submittedName>
</protein>
<dbReference type="Gene3D" id="2.170.130.10">
    <property type="entry name" value="TonB-dependent receptor, plug domain"/>
    <property type="match status" value="1"/>
</dbReference>
<accession>A0A1W2A3E3</accession>
<dbReference type="InterPro" id="IPR036942">
    <property type="entry name" value="Beta-barrel_TonB_sf"/>
</dbReference>
<dbReference type="NCBIfam" id="TIGR04056">
    <property type="entry name" value="OMP_RagA_SusC"/>
    <property type="match status" value="1"/>
</dbReference>
<reference evidence="7" key="1">
    <citation type="submission" date="2017-04" db="EMBL/GenBank/DDBJ databases">
        <authorList>
            <person name="Varghese N."/>
            <person name="Submissions S."/>
        </authorList>
    </citation>
    <scope>NUCLEOTIDE SEQUENCE [LARGE SCALE GENOMIC DNA]</scope>
    <source>
        <strain evidence="7">DSM 12126</strain>
    </source>
</reference>
<evidence type="ECO:0000313" key="6">
    <source>
        <dbReference type="EMBL" id="SMC55093.1"/>
    </source>
</evidence>
<dbReference type="Proteomes" id="UP000192756">
    <property type="component" value="Unassembled WGS sequence"/>
</dbReference>
<dbReference type="GO" id="GO:0009279">
    <property type="term" value="C:cell outer membrane"/>
    <property type="evidence" value="ECO:0007669"/>
    <property type="project" value="UniProtKB-SubCell"/>
</dbReference>
<sequence>MYKNSNRYVGVRNSLCSKIMLIMRLTTVILIASIMQVSASTFGQQITINRKNASLESLLKEIRTQSNYDFFYDGKIIPKNRLIDVSLKNADINEALKKVLAGFSLNYTIEGKIVTIRQSKPTIIDKVISVFARIDVKGKVVDEQGKPLPGASVFVEDSQIRTTTNSKGEFLLQNVDENATILIGYVGYQPMQLKAARDLGTVKMQVSTDILNEVEVTFNTGYQQISRERAAGSFAKPDLKVMMNRTSTPNILTRLEGLVPGLTTRGPGGLLVRGQSSLPTGDNPLTSTRPLIVIDGIEFEGNIEQVNQQDVEDITILKDATSASIWGAKAANGVIVITTKKGVAGDRLTFNYDGYYAFQGRPDLDYVQRMNTQQFIGLARELFPQFSPYFPDWRTVNSNFGNLPHLQIQYDRARNRITQAQEDFKLDSLANLSNTAQIADLFVRNAGTINQTLSVSGGGKAHTFYGSLNHIGTQSNTPGQQYNQYKINLSNNLIINNRITVSINADLTNTVTRNGNTYQPDRSIVPYQLFKDANGNPLNINYLGNYRATPLSDSLRTRYQSRSLINLDYNPVLEQDRAYDTSNGIFARLVGGLKVKILKGLDYQGTYGYNLGNSNTRAVRLQDNYEMRTQVVQFTQGGNTTPPVYNLPQIGGRLVAGSNSTRAWTLRNQLVFNRDWKQHQFTLMAGQQATSSTPVTTTATYYGWDDQLQTSRPVDLARLGEGVNGIGGLATLPNNVGGSEGRIARTTSYFANMGYTFDRKYTLNASWRIDESNLFGRDKSAQNRPVYSIGGKWALGKERFMEPATWLSQLDLRLTYGITGNAPFAGAAASYDILTAESNPNYVTGAGYLLSSPANTKLTWEGTKVYNAGIDFSIFRDRLSGSIDGYIKKTEDLIGQLATSPFTGYDSVIGNYGNLDNKGIDIGLNSTNISTNDFSWSTGLTFSYNKNKLTLLRENPPVTGDELSLRERLVDYPLYTLFIYNYGGLNADGDPQVRLADGTVTSEINITKPADILYAGTTQPVWSGGLQNNFQYKSFNLSASLIYSGGYKITNNSNPATNESILGNNSLPVEFLNRWKSAGDEQKTDIPRYVPSGELASARNIGYFNQSQRYALNGAYIKLRDITLSYSLPQILVKSIRAQAVSFRFQVNNLLLWTANKNGIDPEFLGQIRDAQGTVSLGAHITF</sequence>
<name>A0A1W2A3E3_9SPHI</name>
<evidence type="ECO:0000313" key="7">
    <source>
        <dbReference type="Proteomes" id="UP000192756"/>
    </source>
</evidence>
<dbReference type="InterPro" id="IPR023996">
    <property type="entry name" value="TonB-dep_OMP_SusC/RagA"/>
</dbReference>
<dbReference type="SMART" id="SM00965">
    <property type="entry name" value="STN"/>
    <property type="match status" value="1"/>
</dbReference>
<dbReference type="SUPFAM" id="SSF56935">
    <property type="entry name" value="Porins"/>
    <property type="match status" value="1"/>
</dbReference>
<comment type="subcellular location">
    <subcellularLocation>
        <location evidence="1">Cell outer membrane</location>
    </subcellularLocation>
</comment>
<keyword evidence="7" id="KW-1185">Reference proteome</keyword>
<dbReference type="InterPro" id="IPR037066">
    <property type="entry name" value="Plug_dom_sf"/>
</dbReference>
<gene>
    <name evidence="6" type="ORF">SAMN04488524_1193</name>
</gene>
<dbReference type="InterPro" id="IPR012910">
    <property type="entry name" value="Plug_dom"/>
</dbReference>
<keyword evidence="4" id="KW-0998">Cell outer membrane</keyword>
<organism evidence="6 7">
    <name type="scientific">Pedobacter africanus</name>
    <dbReference type="NCBI Taxonomy" id="151894"/>
    <lineage>
        <taxon>Bacteria</taxon>
        <taxon>Pseudomonadati</taxon>
        <taxon>Bacteroidota</taxon>
        <taxon>Sphingobacteriia</taxon>
        <taxon>Sphingobacteriales</taxon>
        <taxon>Sphingobacteriaceae</taxon>
        <taxon>Pedobacter</taxon>
    </lineage>
</organism>